<feature type="binding site" evidence="10">
    <location>
        <position position="110"/>
    </location>
    <ligand>
        <name>Zn(2+)</name>
        <dbReference type="ChEBI" id="CHEBI:29105"/>
    </ligand>
</feature>
<organism evidence="12 13">
    <name type="scientific">Thalassiosira pseudonana</name>
    <name type="common">Marine diatom</name>
    <name type="synonym">Cyclotella nana</name>
    <dbReference type="NCBI Taxonomy" id="35128"/>
    <lineage>
        <taxon>Eukaryota</taxon>
        <taxon>Sar</taxon>
        <taxon>Stramenopiles</taxon>
        <taxon>Ochrophyta</taxon>
        <taxon>Bacillariophyta</taxon>
        <taxon>Coscinodiscophyceae</taxon>
        <taxon>Thalassiosirophycidae</taxon>
        <taxon>Thalassiosirales</taxon>
        <taxon>Thalassiosiraceae</taxon>
        <taxon>Thalassiosira</taxon>
    </lineage>
</organism>
<comment type="similarity">
    <text evidence="1">Belongs to the metallo-dependent hydrolases superfamily. NagA family.</text>
</comment>
<keyword evidence="6" id="KW-0119">Carbohydrate metabolism</keyword>
<feature type="binding site" evidence="9">
    <location>
        <position position="229"/>
    </location>
    <ligand>
        <name>substrate</name>
    </ligand>
</feature>
<evidence type="ECO:0000313" key="13">
    <source>
        <dbReference type="Proteomes" id="UP000001449"/>
    </source>
</evidence>
<dbReference type="AlphaFoldDB" id="B8CBF9"/>
<dbReference type="GO" id="GO:0008448">
    <property type="term" value="F:N-acetylglucosamine-6-phosphate deacetylase activity"/>
    <property type="evidence" value="ECO:0000318"/>
    <property type="project" value="GO_Central"/>
</dbReference>
<feature type="binding site" evidence="10">
    <location>
        <position position="197"/>
    </location>
    <ligand>
        <name>Zn(2+)</name>
        <dbReference type="ChEBI" id="CHEBI:29105"/>
    </ligand>
</feature>
<feature type="binding site" evidence="9">
    <location>
        <begin position="221"/>
        <end position="222"/>
    </location>
    <ligand>
        <name>substrate</name>
    </ligand>
</feature>
<evidence type="ECO:0000259" key="11">
    <source>
        <dbReference type="Pfam" id="PF01979"/>
    </source>
</evidence>
<dbReference type="PIRSF" id="PIRSF038994">
    <property type="entry name" value="NagA"/>
    <property type="match status" value="1"/>
</dbReference>
<dbReference type="InterPro" id="IPR003764">
    <property type="entry name" value="GlcNAc_6-P_deAcase"/>
</dbReference>
<feature type="active site" description="Proton donor/acceptor" evidence="8">
    <location>
        <position position="283"/>
    </location>
</feature>
<feature type="binding site" evidence="10">
    <location>
        <position position="218"/>
    </location>
    <ligand>
        <name>Zn(2+)</name>
        <dbReference type="ChEBI" id="CHEBI:29105"/>
    </ligand>
</feature>
<dbReference type="GO" id="GO:0006046">
    <property type="term" value="P:N-acetylglucosamine catabolic process"/>
    <property type="evidence" value="ECO:0000318"/>
    <property type="project" value="GO_Central"/>
</dbReference>
<evidence type="ECO:0000256" key="10">
    <source>
        <dbReference type="PIRSR" id="PIRSR038994-3"/>
    </source>
</evidence>
<comment type="cofactor">
    <cofactor evidence="10">
        <name>a divalent metal cation</name>
        <dbReference type="ChEBI" id="CHEBI:60240"/>
    </cofactor>
    <text evidence="10">Binds 1 divalent metal cation per subunit.</text>
</comment>
<reference evidence="12 13" key="1">
    <citation type="journal article" date="2004" name="Science">
        <title>The genome of the diatom Thalassiosira pseudonana: ecology, evolution, and metabolism.</title>
        <authorList>
            <person name="Armbrust E.V."/>
            <person name="Berges J.A."/>
            <person name="Bowler C."/>
            <person name="Green B.R."/>
            <person name="Martinez D."/>
            <person name="Putnam N.H."/>
            <person name="Zhou S."/>
            <person name="Allen A.E."/>
            <person name="Apt K.E."/>
            <person name="Bechner M."/>
            <person name="Brzezinski M.A."/>
            <person name="Chaal B.K."/>
            <person name="Chiovitti A."/>
            <person name="Davis A.K."/>
            <person name="Demarest M.S."/>
            <person name="Detter J.C."/>
            <person name="Glavina T."/>
            <person name="Goodstein D."/>
            <person name="Hadi M.Z."/>
            <person name="Hellsten U."/>
            <person name="Hildebrand M."/>
            <person name="Jenkins B.D."/>
            <person name="Jurka J."/>
            <person name="Kapitonov V.V."/>
            <person name="Kroger N."/>
            <person name="Lau W.W."/>
            <person name="Lane T.W."/>
            <person name="Larimer F.W."/>
            <person name="Lippmeier J.C."/>
            <person name="Lucas S."/>
            <person name="Medina M."/>
            <person name="Montsant A."/>
            <person name="Obornik M."/>
            <person name="Parker M.S."/>
            <person name="Palenik B."/>
            <person name="Pazour G.J."/>
            <person name="Richardson P.M."/>
            <person name="Rynearson T.A."/>
            <person name="Saito M.A."/>
            <person name="Schwartz D.C."/>
            <person name="Thamatrakoln K."/>
            <person name="Valentin K."/>
            <person name="Vardi A."/>
            <person name="Wilkerson F.P."/>
            <person name="Rokhsar D.S."/>
        </authorList>
    </citation>
    <scope>NUCLEOTIDE SEQUENCE [LARGE SCALE GENOMIC DNA]</scope>
    <source>
        <strain evidence="12 13">CCMP1335</strain>
    </source>
</reference>
<dbReference type="Pfam" id="PF01979">
    <property type="entry name" value="Amidohydro_1"/>
    <property type="match status" value="1"/>
</dbReference>
<dbReference type="InterPro" id="IPR011059">
    <property type="entry name" value="Metal-dep_hydrolase_composite"/>
</dbReference>
<dbReference type="InterPro" id="IPR006680">
    <property type="entry name" value="Amidohydro-rel"/>
</dbReference>
<dbReference type="HOGENOM" id="CLU_032482_0_2_1"/>
<keyword evidence="5" id="KW-0378">Hydrolase</keyword>
<dbReference type="EC" id="3.5.1.25" evidence="2"/>
<dbReference type="InParanoid" id="B8CBF9"/>
<feature type="non-terminal residue" evidence="12">
    <location>
        <position position="1"/>
    </location>
</feature>
<evidence type="ECO:0000256" key="8">
    <source>
        <dbReference type="PIRSR" id="PIRSR038994-1"/>
    </source>
</evidence>
<evidence type="ECO:0000256" key="3">
    <source>
        <dbReference type="ARBA" id="ARBA00018029"/>
    </source>
</evidence>
<feature type="domain" description="Amidohydrolase-related" evidence="11">
    <location>
        <begin position="10"/>
        <end position="399"/>
    </location>
</feature>
<comment type="catalytic activity">
    <reaction evidence="7">
        <text>N-acetyl-D-glucosamine 6-phosphate + H2O = D-glucosamine 6-phosphate + acetate</text>
        <dbReference type="Rhea" id="RHEA:22936"/>
        <dbReference type="ChEBI" id="CHEBI:15377"/>
        <dbReference type="ChEBI" id="CHEBI:30089"/>
        <dbReference type="ChEBI" id="CHEBI:57513"/>
        <dbReference type="ChEBI" id="CHEBI:58725"/>
        <dbReference type="EC" id="3.5.1.25"/>
    </reaction>
</comment>
<feature type="binding site" evidence="9">
    <location>
        <begin position="317"/>
        <end position="319"/>
    </location>
    <ligand>
        <name>substrate</name>
    </ligand>
</feature>
<evidence type="ECO:0000256" key="1">
    <source>
        <dbReference type="ARBA" id="ARBA00010716"/>
    </source>
</evidence>
<evidence type="ECO:0000256" key="2">
    <source>
        <dbReference type="ARBA" id="ARBA00011899"/>
    </source>
</evidence>
<gene>
    <name evidence="12" type="ORF">THAPSDRAFT_37041</name>
</gene>
<evidence type="ECO:0000313" key="12">
    <source>
        <dbReference type="EMBL" id="EED89122.1"/>
    </source>
</evidence>
<dbReference type="PaxDb" id="35128-Thaps37041"/>
<dbReference type="SUPFAM" id="SSF51338">
    <property type="entry name" value="Composite domain of metallo-dependent hydrolases"/>
    <property type="match status" value="1"/>
</dbReference>
<accession>B8CBF9</accession>
<protein>
    <recommendedName>
        <fullName evidence="3">N-acetylglucosamine-6-phosphate deacetylase</fullName>
        <ecNumber evidence="2">3.5.1.25</ecNumber>
    </recommendedName>
</protein>
<evidence type="ECO:0000256" key="9">
    <source>
        <dbReference type="PIRSR" id="PIRSR038994-2"/>
    </source>
</evidence>
<dbReference type="eggNOG" id="KOG3892">
    <property type="taxonomic scope" value="Eukaryota"/>
</dbReference>
<evidence type="ECO:0000256" key="4">
    <source>
        <dbReference type="ARBA" id="ARBA00022723"/>
    </source>
</evidence>
<feature type="binding site" evidence="9">
    <location>
        <position position="121"/>
    </location>
    <ligand>
        <name>substrate</name>
    </ligand>
</feature>
<dbReference type="InterPro" id="IPR032466">
    <property type="entry name" value="Metal_Hydrolase"/>
</dbReference>
<dbReference type="Proteomes" id="UP000001449">
    <property type="component" value="Chromosome 13"/>
</dbReference>
<evidence type="ECO:0000256" key="7">
    <source>
        <dbReference type="ARBA" id="ARBA00047647"/>
    </source>
</evidence>
<dbReference type="SUPFAM" id="SSF51556">
    <property type="entry name" value="Metallo-dependent hydrolases"/>
    <property type="match status" value="1"/>
</dbReference>
<dbReference type="EMBL" id="CM000648">
    <property type="protein sequence ID" value="EED89122.1"/>
    <property type="molecule type" value="Genomic_DNA"/>
</dbReference>
<name>B8CBF9_THAPS</name>
<keyword evidence="4 10" id="KW-0479">Metal-binding</keyword>
<dbReference type="GeneID" id="7445774"/>
<dbReference type="RefSeq" id="XP_002293386.1">
    <property type="nucleotide sequence ID" value="XM_002293350.1"/>
</dbReference>
<keyword evidence="13" id="KW-1185">Reference proteome</keyword>
<reference evidence="12 13" key="2">
    <citation type="journal article" date="2008" name="Nature">
        <title>The Phaeodactylum genome reveals the evolutionary history of diatom genomes.</title>
        <authorList>
            <person name="Bowler C."/>
            <person name="Allen A.E."/>
            <person name="Badger J.H."/>
            <person name="Grimwood J."/>
            <person name="Jabbari K."/>
            <person name="Kuo A."/>
            <person name="Maheswari U."/>
            <person name="Martens C."/>
            <person name="Maumus F."/>
            <person name="Otillar R.P."/>
            <person name="Rayko E."/>
            <person name="Salamov A."/>
            <person name="Vandepoele K."/>
            <person name="Beszteri B."/>
            <person name="Gruber A."/>
            <person name="Heijde M."/>
            <person name="Katinka M."/>
            <person name="Mock T."/>
            <person name="Valentin K."/>
            <person name="Verret F."/>
            <person name="Berges J.A."/>
            <person name="Brownlee C."/>
            <person name="Cadoret J.P."/>
            <person name="Chiovitti A."/>
            <person name="Choi C.J."/>
            <person name="Coesel S."/>
            <person name="De Martino A."/>
            <person name="Detter J.C."/>
            <person name="Durkin C."/>
            <person name="Falciatore A."/>
            <person name="Fournet J."/>
            <person name="Haruta M."/>
            <person name="Huysman M.J."/>
            <person name="Jenkins B.D."/>
            <person name="Jiroutova K."/>
            <person name="Jorgensen R.E."/>
            <person name="Joubert Y."/>
            <person name="Kaplan A."/>
            <person name="Kroger N."/>
            <person name="Kroth P.G."/>
            <person name="La Roche J."/>
            <person name="Lindquist E."/>
            <person name="Lommer M."/>
            <person name="Martin-Jezequel V."/>
            <person name="Lopez P.J."/>
            <person name="Lucas S."/>
            <person name="Mangogna M."/>
            <person name="McGinnis K."/>
            <person name="Medlin L.K."/>
            <person name="Montsant A."/>
            <person name="Oudot-Le Secq M.P."/>
            <person name="Napoli C."/>
            <person name="Obornik M."/>
            <person name="Parker M.S."/>
            <person name="Petit J.L."/>
            <person name="Porcel B.M."/>
            <person name="Poulsen N."/>
            <person name="Robison M."/>
            <person name="Rychlewski L."/>
            <person name="Rynearson T.A."/>
            <person name="Schmutz J."/>
            <person name="Shapiro H."/>
            <person name="Siaut M."/>
            <person name="Stanley M."/>
            <person name="Sussman M.R."/>
            <person name="Taylor A.R."/>
            <person name="Vardi A."/>
            <person name="von Dassow P."/>
            <person name="Vyverman W."/>
            <person name="Willis A."/>
            <person name="Wyrwicz L.S."/>
            <person name="Rokhsar D.S."/>
            <person name="Weissenbach J."/>
            <person name="Armbrust E.V."/>
            <person name="Green B.R."/>
            <person name="Van de Peer Y."/>
            <person name="Grigoriev I.V."/>
        </authorList>
    </citation>
    <scope>NUCLEOTIDE SEQUENCE [LARGE SCALE GENOMIC DNA]</scope>
    <source>
        <strain evidence="12 13">CCMP1335</strain>
    </source>
</reference>
<dbReference type="GO" id="GO:0046872">
    <property type="term" value="F:metal ion binding"/>
    <property type="evidence" value="ECO:0007669"/>
    <property type="project" value="UniProtKB-KW"/>
</dbReference>
<evidence type="ECO:0000256" key="6">
    <source>
        <dbReference type="ARBA" id="ARBA00023277"/>
    </source>
</evidence>
<dbReference type="PANTHER" id="PTHR11113:SF14">
    <property type="entry name" value="N-ACETYLGLUCOSAMINE-6-PHOSPHATE DEACETYLASE"/>
    <property type="match status" value="1"/>
</dbReference>
<feature type="binding site" evidence="9">
    <location>
        <position position="261"/>
    </location>
    <ligand>
        <name>substrate</name>
    </ligand>
</feature>
<dbReference type="Gene3D" id="3.20.20.140">
    <property type="entry name" value="Metal-dependent hydrolases"/>
    <property type="match status" value="1"/>
</dbReference>
<proteinExistence type="inferred from homology"/>
<dbReference type="STRING" id="35128.B8CBF9"/>
<dbReference type="KEGG" id="tps:THAPSDRAFT_37041"/>
<dbReference type="OMA" id="PCRKGAH"/>
<sequence length="410" mass="44116">DNVVDCHGQIISPGFIDIQLNGAYGVDFSNAGVISNTNKALSVQDIFLVAQRLVETGVTSFCPTMVSSSRETYRRIIPLAREARKQQQRQQKLSNGMHKRGASILGMHLEGPFFAPSKRGAHDDQHIDTPVKGIVSVNQVYGLSTDSNGHDEHELPRLQDIDIVTLAPELDGACAAILALTTPDNKTSHSVVVSCGHTEATYEDGIEALSSGSTLLTHLYNAMNPFHHRMPGLVGLLSSEAKLGKMGLKRPFYSMIVDGIHIHESAVSMAYQSHPHGCILVTDAMTAMGLGDGTHSLGNMSVDIKGDRATLSGTDILAGSVVSMDTCVRRFQQFTGCSLGEALLCATLHPAMLLKRHVKRNSATVDDAPIGVLEIGAKADLVLLNDDLEVLRTWVGGRLSFVEKGRGIFN</sequence>
<evidence type="ECO:0000256" key="5">
    <source>
        <dbReference type="ARBA" id="ARBA00022801"/>
    </source>
</evidence>
<dbReference type="FunFam" id="3.20.20.140:FF:000065">
    <property type="entry name" value="N-acetylglucosamine-6-phosphate deacetylase"/>
    <property type="match status" value="1"/>
</dbReference>
<dbReference type="PANTHER" id="PTHR11113">
    <property type="entry name" value="N-ACETYLGLUCOSAMINE-6-PHOSPHATE DEACETYLASE"/>
    <property type="match status" value="1"/>
</dbReference>